<accession>A0A7W4DBF1</accession>
<proteinExistence type="predicted"/>
<dbReference type="GO" id="GO:0003677">
    <property type="term" value="F:DNA binding"/>
    <property type="evidence" value="ECO:0007669"/>
    <property type="project" value="InterPro"/>
</dbReference>
<sequence length="97" mass="11031">MTPTIIFRDERLVDLVFTLNLNSIEQAIKATKNRLEGRNQRGRPRRLSAQQVAEILVLLREGKILKKDIAARYSVTPPTITKISKGVYLTNADQIEI</sequence>
<protein>
    <recommendedName>
        <fullName evidence="1">Resolvase HTH domain-containing protein</fullName>
    </recommendedName>
</protein>
<evidence type="ECO:0000313" key="3">
    <source>
        <dbReference type="Proteomes" id="UP000581189"/>
    </source>
</evidence>
<reference evidence="2 3" key="1">
    <citation type="submission" date="2020-08" db="EMBL/GenBank/DDBJ databases">
        <authorList>
            <person name="Kim C.M."/>
        </authorList>
    </citation>
    <scope>NUCLEOTIDE SEQUENCE [LARGE SCALE GENOMIC DNA]</scope>
    <source>
        <strain evidence="2 3">SR9</strain>
    </source>
</reference>
<gene>
    <name evidence="2" type="ORF">H3H45_09500</name>
</gene>
<dbReference type="InterPro" id="IPR006120">
    <property type="entry name" value="Resolvase_HTH_dom"/>
</dbReference>
<dbReference type="Gene3D" id="1.10.10.60">
    <property type="entry name" value="Homeodomain-like"/>
    <property type="match status" value="1"/>
</dbReference>
<keyword evidence="3" id="KW-1185">Reference proteome</keyword>
<comment type="caution">
    <text evidence="2">The sequence shown here is derived from an EMBL/GenBank/DDBJ whole genome shotgun (WGS) entry which is preliminary data.</text>
</comment>
<dbReference type="GO" id="GO:0000150">
    <property type="term" value="F:DNA strand exchange activity"/>
    <property type="evidence" value="ECO:0007669"/>
    <property type="project" value="InterPro"/>
</dbReference>
<evidence type="ECO:0000313" key="2">
    <source>
        <dbReference type="EMBL" id="MBB1519470.1"/>
    </source>
</evidence>
<name>A0A7W4DBF1_9GAMM</name>
<dbReference type="Pfam" id="PF02796">
    <property type="entry name" value="HTH_7"/>
    <property type="match status" value="1"/>
</dbReference>
<dbReference type="EMBL" id="JACJFN010000002">
    <property type="protein sequence ID" value="MBB1519470.1"/>
    <property type="molecule type" value="Genomic_DNA"/>
</dbReference>
<organism evidence="2 3">
    <name type="scientific">Aquipseudomonas guryensis</name>
    <dbReference type="NCBI Taxonomy" id="2759165"/>
    <lineage>
        <taxon>Bacteria</taxon>
        <taxon>Pseudomonadati</taxon>
        <taxon>Pseudomonadota</taxon>
        <taxon>Gammaproteobacteria</taxon>
        <taxon>Pseudomonadales</taxon>
        <taxon>Pseudomonadaceae</taxon>
        <taxon>Aquipseudomonas</taxon>
    </lineage>
</organism>
<dbReference type="AlphaFoldDB" id="A0A7W4DBF1"/>
<dbReference type="RefSeq" id="WP_182833489.1">
    <property type="nucleotide sequence ID" value="NZ_JACJFN010000002.1"/>
</dbReference>
<evidence type="ECO:0000259" key="1">
    <source>
        <dbReference type="Pfam" id="PF02796"/>
    </source>
</evidence>
<feature type="domain" description="Resolvase HTH" evidence="1">
    <location>
        <begin position="42"/>
        <end position="82"/>
    </location>
</feature>
<dbReference type="Proteomes" id="UP000581189">
    <property type="component" value="Unassembled WGS sequence"/>
</dbReference>